<evidence type="ECO:0000313" key="3">
    <source>
        <dbReference type="Proteomes" id="UP000799437"/>
    </source>
</evidence>
<accession>A0A6A6WN98</accession>
<proteinExistence type="predicted"/>
<dbReference type="GeneID" id="54482486"/>
<name>A0A6A6WN98_9PEZI</name>
<dbReference type="AlphaFoldDB" id="A0A6A6WN98"/>
<reference evidence="2" key="1">
    <citation type="journal article" date="2020" name="Stud. Mycol.">
        <title>101 Dothideomycetes genomes: a test case for predicting lifestyles and emergence of pathogens.</title>
        <authorList>
            <person name="Haridas S."/>
            <person name="Albert R."/>
            <person name="Binder M."/>
            <person name="Bloem J."/>
            <person name="Labutti K."/>
            <person name="Salamov A."/>
            <person name="Andreopoulos B."/>
            <person name="Baker S."/>
            <person name="Barry K."/>
            <person name="Bills G."/>
            <person name="Bluhm B."/>
            <person name="Cannon C."/>
            <person name="Castanera R."/>
            <person name="Culley D."/>
            <person name="Daum C."/>
            <person name="Ezra D."/>
            <person name="Gonzalez J."/>
            <person name="Henrissat B."/>
            <person name="Kuo A."/>
            <person name="Liang C."/>
            <person name="Lipzen A."/>
            <person name="Lutzoni F."/>
            <person name="Magnuson J."/>
            <person name="Mondo S."/>
            <person name="Nolan M."/>
            <person name="Ohm R."/>
            <person name="Pangilinan J."/>
            <person name="Park H.-J."/>
            <person name="Ramirez L."/>
            <person name="Alfaro M."/>
            <person name="Sun H."/>
            <person name="Tritt A."/>
            <person name="Yoshinaga Y."/>
            <person name="Zwiers L.-H."/>
            <person name="Turgeon B."/>
            <person name="Goodwin S."/>
            <person name="Spatafora J."/>
            <person name="Crous P."/>
            <person name="Grigoriev I."/>
        </authorList>
    </citation>
    <scope>NUCLEOTIDE SEQUENCE</scope>
    <source>
        <strain evidence="2">CBS 121739</strain>
    </source>
</reference>
<dbReference type="PANTHER" id="PTHR44329">
    <property type="entry name" value="SERINE/THREONINE-PROTEIN KINASE TNNI3K-RELATED"/>
    <property type="match status" value="1"/>
</dbReference>
<gene>
    <name evidence="2" type="ORF">EJ05DRAFT_41201</name>
</gene>
<keyword evidence="3" id="KW-1185">Reference proteome</keyword>
<dbReference type="Gene3D" id="1.10.510.10">
    <property type="entry name" value="Transferase(Phosphotransferase) domain 1"/>
    <property type="match status" value="1"/>
</dbReference>
<organism evidence="2 3">
    <name type="scientific">Pseudovirgaria hyperparasitica</name>
    <dbReference type="NCBI Taxonomy" id="470096"/>
    <lineage>
        <taxon>Eukaryota</taxon>
        <taxon>Fungi</taxon>
        <taxon>Dikarya</taxon>
        <taxon>Ascomycota</taxon>
        <taxon>Pezizomycotina</taxon>
        <taxon>Dothideomycetes</taxon>
        <taxon>Dothideomycetes incertae sedis</taxon>
        <taxon>Acrospermales</taxon>
        <taxon>Acrospermaceae</taxon>
        <taxon>Pseudovirgaria</taxon>
    </lineage>
</organism>
<dbReference type="GO" id="GO:0005524">
    <property type="term" value="F:ATP binding"/>
    <property type="evidence" value="ECO:0007669"/>
    <property type="project" value="InterPro"/>
</dbReference>
<dbReference type="InterPro" id="IPR011009">
    <property type="entry name" value="Kinase-like_dom_sf"/>
</dbReference>
<dbReference type="SMART" id="SM00220">
    <property type="entry name" value="S_TKc"/>
    <property type="match status" value="1"/>
</dbReference>
<evidence type="ECO:0000259" key="1">
    <source>
        <dbReference type="PROSITE" id="PS50011"/>
    </source>
</evidence>
<dbReference type="EMBL" id="ML996565">
    <property type="protein sequence ID" value="KAF2763492.1"/>
    <property type="molecule type" value="Genomic_DNA"/>
</dbReference>
<evidence type="ECO:0000313" key="2">
    <source>
        <dbReference type="EMBL" id="KAF2763492.1"/>
    </source>
</evidence>
<protein>
    <recommendedName>
        <fullName evidence="1">Protein kinase domain-containing protein</fullName>
    </recommendedName>
</protein>
<dbReference type="PROSITE" id="PS50011">
    <property type="entry name" value="PROTEIN_KINASE_DOM"/>
    <property type="match status" value="1"/>
</dbReference>
<dbReference type="InterPro" id="IPR051681">
    <property type="entry name" value="Ser/Thr_Kinases-Pseudokinases"/>
</dbReference>
<dbReference type="GO" id="GO:0004674">
    <property type="term" value="F:protein serine/threonine kinase activity"/>
    <property type="evidence" value="ECO:0007669"/>
    <property type="project" value="TreeGrafter"/>
</dbReference>
<dbReference type="OrthoDB" id="4062651at2759"/>
<dbReference type="SUPFAM" id="SSF56112">
    <property type="entry name" value="Protein kinase-like (PK-like)"/>
    <property type="match status" value="1"/>
</dbReference>
<dbReference type="RefSeq" id="XP_033605943.1">
    <property type="nucleotide sequence ID" value="XM_033741432.1"/>
</dbReference>
<sequence>MTAENAALQTLGVVGQWIWGDDEEDVVFAQAYGHERTLTFRLTRDTSNPAKSSLATRIVNGFHDVEVDDPQATFVERADMRRAIWNAVAQVWDKCSQQATVTDPDAIIDLLDADLANDSRRVTWRICHEPKFDDFIGLLLPVSKLSVGDAVQLVGFEELVLSQQLGGKGCATLAHTASDPTTLLVFKGVDFRTFLHTYESGHVNEVVRSFYHSIELLNHMPPHPNILPPAQTLVTLANTHTRTPVVCGTLYPYLANGSISDYIERSNQSGEEIPLLLKAQWCHQMSSAVAHVHHEGHTYHMDLKPGNFLLDRDLNAVLIDWEQDDAPISTAAPEIDGTWDVEEVTLDSRPLLRYTKYAGPARRNTAATTPGTNGWNTWNVFPVWTRECPRAAELAEVFSLGRSMWMVLSEPTGATFEDISSSDEVVVDWQHGHGHNLPAAWIAVVNTCVDSDPNKRPSLAYLERFWESQYRQLRTPLA</sequence>
<feature type="domain" description="Protein kinase" evidence="1">
    <location>
        <begin position="160"/>
        <end position="471"/>
    </location>
</feature>
<dbReference type="Proteomes" id="UP000799437">
    <property type="component" value="Unassembled WGS sequence"/>
</dbReference>
<dbReference type="InterPro" id="IPR000719">
    <property type="entry name" value="Prot_kinase_dom"/>
</dbReference>